<comment type="caution">
    <text evidence="1">The sequence shown here is derived from an EMBL/GenBank/DDBJ whole genome shotgun (WGS) entry which is preliminary data.</text>
</comment>
<proteinExistence type="predicted"/>
<gene>
    <name evidence="1" type="ORF">LPJSA22_00546</name>
</gene>
<evidence type="ECO:0000313" key="1">
    <source>
        <dbReference type="EMBL" id="ODO60602.1"/>
    </source>
</evidence>
<accession>A0A1E3KP21</accession>
<dbReference type="RefSeq" id="WP_063486031.1">
    <property type="nucleotide sequence ID" value="NZ_CAADET010000004.1"/>
</dbReference>
<sequence>MNNYKSQAKHWYRKLMKTPVGYVCLATYRFKQWQHYKSLARQTALDHLRGEDHADIQPENN</sequence>
<reference evidence="1 2" key="1">
    <citation type="submission" date="2016-08" db="EMBL/GenBank/DDBJ databases">
        <title>Genome sequencing of Lactobacillus plantarum JSA22, isolated from fermented soybean paste.</title>
        <authorList>
            <person name="Choi H.S."/>
        </authorList>
    </citation>
    <scope>NUCLEOTIDE SEQUENCE [LARGE SCALE GENOMIC DNA]</scope>
    <source>
        <strain evidence="1 2">JSA22</strain>
    </source>
</reference>
<dbReference type="EMBL" id="MCOL01000001">
    <property type="protein sequence ID" value="ODO60602.1"/>
    <property type="molecule type" value="Genomic_DNA"/>
</dbReference>
<name>A0A1E3KP21_LACPN</name>
<dbReference type="Proteomes" id="UP000094892">
    <property type="component" value="Unassembled WGS sequence"/>
</dbReference>
<evidence type="ECO:0000313" key="2">
    <source>
        <dbReference type="Proteomes" id="UP000094892"/>
    </source>
</evidence>
<organism evidence="1 2">
    <name type="scientific">Lactiplantibacillus plantarum</name>
    <name type="common">Lactobacillus plantarum</name>
    <dbReference type="NCBI Taxonomy" id="1590"/>
    <lineage>
        <taxon>Bacteria</taxon>
        <taxon>Bacillati</taxon>
        <taxon>Bacillota</taxon>
        <taxon>Bacilli</taxon>
        <taxon>Lactobacillales</taxon>
        <taxon>Lactobacillaceae</taxon>
        <taxon>Lactiplantibacillus</taxon>
    </lineage>
</organism>
<protein>
    <submittedName>
        <fullName evidence="1">Uncharacterized protein</fullName>
    </submittedName>
</protein>
<dbReference type="AlphaFoldDB" id="A0A1E3KP21"/>